<accession>A0A2P6VLG9</accession>
<dbReference type="InterPro" id="IPR032914">
    <property type="entry name" value="Vam6/VPS39/TRAP1"/>
</dbReference>
<keyword evidence="2" id="KW-0813">Transport</keyword>
<proteinExistence type="predicted"/>
<name>A0A2P6VLG9_9CHLO</name>
<dbReference type="InterPro" id="IPR011047">
    <property type="entry name" value="Quinoprotein_ADH-like_sf"/>
</dbReference>
<comment type="subcellular location">
    <subcellularLocation>
        <location evidence="1">Cytoplasm</location>
        <location evidence="1">Cytoskeleton</location>
        <location evidence="1">Cilium axoneme</location>
    </subcellularLocation>
</comment>
<dbReference type="SUPFAM" id="SSF52058">
    <property type="entry name" value="L domain-like"/>
    <property type="match status" value="1"/>
</dbReference>
<dbReference type="GO" id="GO:0016020">
    <property type="term" value="C:membrane"/>
    <property type="evidence" value="ECO:0007669"/>
    <property type="project" value="TreeGrafter"/>
</dbReference>
<dbReference type="OrthoDB" id="5325112at2759"/>
<dbReference type="InterPro" id="IPR001611">
    <property type="entry name" value="Leu-rich_rpt"/>
</dbReference>
<feature type="compositionally biased region" description="Gly residues" evidence="7">
    <location>
        <begin position="1"/>
        <end position="23"/>
    </location>
</feature>
<evidence type="ECO:0000256" key="4">
    <source>
        <dbReference type="ARBA" id="ARBA00022614"/>
    </source>
</evidence>
<dbReference type="GO" id="GO:0034058">
    <property type="term" value="P:endosomal vesicle fusion"/>
    <property type="evidence" value="ECO:0007669"/>
    <property type="project" value="TreeGrafter"/>
</dbReference>
<feature type="region of interest" description="Disordered" evidence="7">
    <location>
        <begin position="1"/>
        <end position="24"/>
    </location>
</feature>
<evidence type="ECO:0000256" key="2">
    <source>
        <dbReference type="ARBA" id="ARBA00022448"/>
    </source>
</evidence>
<feature type="region of interest" description="Disordered" evidence="7">
    <location>
        <begin position="62"/>
        <end position="118"/>
    </location>
</feature>
<evidence type="ECO:0000313" key="9">
    <source>
        <dbReference type="EMBL" id="PSC74941.1"/>
    </source>
</evidence>
<reference evidence="9 10" key="1">
    <citation type="journal article" date="2018" name="Plant J.">
        <title>Genome sequences of Chlorella sorokiniana UTEX 1602 and Micractinium conductrix SAG 241.80: implications to maltose excretion by a green alga.</title>
        <authorList>
            <person name="Arriola M.B."/>
            <person name="Velmurugan N."/>
            <person name="Zhang Y."/>
            <person name="Plunkett M.H."/>
            <person name="Hondzo H."/>
            <person name="Barney B.M."/>
        </authorList>
    </citation>
    <scope>NUCLEOTIDE SEQUENCE [LARGE SCALE GENOMIC DNA]</scope>
    <source>
        <strain evidence="9 10">SAG 241.80</strain>
    </source>
</reference>
<comment type="caution">
    <text evidence="9">The sequence shown here is derived from an EMBL/GenBank/DDBJ whole genome shotgun (WGS) entry which is preliminary data.</text>
</comment>
<dbReference type="Pfam" id="PF00780">
    <property type="entry name" value="CNH"/>
    <property type="match status" value="1"/>
</dbReference>
<dbReference type="PROSITE" id="PS50219">
    <property type="entry name" value="CNH"/>
    <property type="match status" value="1"/>
</dbReference>
<dbReference type="GO" id="GO:0015031">
    <property type="term" value="P:protein transport"/>
    <property type="evidence" value="ECO:0007669"/>
    <property type="project" value="UniProtKB-KW"/>
</dbReference>
<feature type="compositionally biased region" description="Low complexity" evidence="7">
    <location>
        <begin position="103"/>
        <end position="112"/>
    </location>
</feature>
<evidence type="ECO:0000256" key="6">
    <source>
        <dbReference type="ARBA" id="ARBA00022927"/>
    </source>
</evidence>
<dbReference type="Pfam" id="PF00560">
    <property type="entry name" value="LRR_1"/>
    <property type="match status" value="1"/>
</dbReference>
<feature type="region of interest" description="Disordered" evidence="7">
    <location>
        <begin position="542"/>
        <end position="590"/>
    </location>
</feature>
<dbReference type="InterPro" id="IPR001180">
    <property type="entry name" value="CNH_dom"/>
</dbReference>
<keyword evidence="3" id="KW-0963">Cytoplasm</keyword>
<dbReference type="InterPro" id="IPR019452">
    <property type="entry name" value="VPS39/TGF_beta_rcpt-assoc_1"/>
</dbReference>
<dbReference type="Gene3D" id="3.80.10.10">
    <property type="entry name" value="Ribonuclease Inhibitor"/>
    <property type="match status" value="1"/>
</dbReference>
<feature type="domain" description="CNH" evidence="8">
    <location>
        <begin position="36"/>
        <end position="357"/>
    </location>
</feature>
<dbReference type="GO" id="GO:0005930">
    <property type="term" value="C:axoneme"/>
    <property type="evidence" value="ECO:0007669"/>
    <property type="project" value="UniProtKB-SubCell"/>
</dbReference>
<dbReference type="Gene3D" id="2.130.10.10">
    <property type="entry name" value="YVTN repeat-like/Quinoprotein amine dehydrogenase"/>
    <property type="match status" value="1"/>
</dbReference>
<evidence type="ECO:0000259" key="8">
    <source>
        <dbReference type="PROSITE" id="PS50219"/>
    </source>
</evidence>
<evidence type="ECO:0000256" key="3">
    <source>
        <dbReference type="ARBA" id="ARBA00022490"/>
    </source>
</evidence>
<gene>
    <name evidence="9" type="ORF">C2E20_2043</name>
</gene>
<dbReference type="STRING" id="554055.A0A2P6VLG9"/>
<dbReference type="GO" id="GO:0006914">
    <property type="term" value="P:autophagy"/>
    <property type="evidence" value="ECO:0007669"/>
    <property type="project" value="TreeGrafter"/>
</dbReference>
<dbReference type="InterPro" id="IPR032675">
    <property type="entry name" value="LRR_dom_sf"/>
</dbReference>
<protein>
    <submittedName>
        <fullName evidence="9">Vam6 Vps39</fullName>
    </submittedName>
</protein>
<dbReference type="SUPFAM" id="SSF50998">
    <property type="entry name" value="Quinoprotein alcohol dehydrogenase-like"/>
    <property type="match status" value="1"/>
</dbReference>
<sequence>MARGARGSGSGGGGGAAAEGGGRQVDAFTVQAVVEERRLQAVEAWSHYALLGLTDGTLQLASQVPAGPSVPGGVPGPSAPGSPAGDGSGSDVDDGARGGGAGSEASGPAGAAQQDNEGERRWAVVQSLRGFATGRIRQLTVAHERSMLLCLADEGVNAYVLPGMRLKGQAGRTRGASCFAWHGGTDTLAVAVKRRVLLFKYDGLEFVEQREASLPDVTASMALAGGTLYVGLAKRDYVSIDVATGAVSQLFATKGPAACVTAVSPPEVLLTKDSSGVLFGPEGRPSRRGKKARGSGGGAALAWSAPPAAVAVSGPYAVAITEGAAEARVIEPLDSADLWQRLPLPASTAAACPPQWLLASSAASDGSLFIASRETGAVLQLRPVSFVRQAAQLLALGEHEEALAMVAMAPPAAAGERRQLEDTIHLAYGRRLFTEGQFDEAMLHFGMSALAGPLQLLRLFPSLAPPKLLAAAAAEQGGAVGGSASGRAGRGKEAAGAAAGEAEGSETEAETAAAEPGGEAFVAAVQVLTPYLLSHRSRLAAAAASPSAKQPPPPADSQQEQQQQQQHTPKAAAAVEEPAPSPASRAALAQRRLEGSATAALLDTALLLALLAVPDSGALLRFVQRPNCVDLQAGEAALRSSGRFSELVALYHTKGRHAAALELLHALSQSPEKLPAPAQGASAELKGLPGVWAAVKYVCHMPEEERDLSLISTHAKWMLAADPDAGLEMFGNMRPPLPPSAALPILTTYAPHLAGPYLEAALASGAADPVQYEQELAQIYLERVVGASNKAAASQGDGGKAGKRGGAAAAAAAAGEASAAAAAADEGEEAVPESLPEYGKLCQLILESKHLNCEALLRVVPQQRLLEVRAALLERLGRHTEALRIHVHRLQRVDQAELYCDRVYQRRQAALREARHAELAGALRARRSQRVLAVAASAGGALAGLTLNPGSLSAASGGGGGGGARSLRFGSGSDLGDAVSGGAAAAPAKLQPARGGTEDGADIYLLLVQVLLEEEEGSGGYRPVQHAPDSAVWGDVACLLSRKRDAIQPLQALGLLPGEVPLGSALPFLEGALWGARERRRAAAVARSLRRAEHMGLLGQLADARQRSVVLTPERNCSICYKRILTAFRDTMLARSGQQNWTKALASWTCPTDPANSVGGACDPCSQEVWGNWEHLACRGPRVTYTKFRVPGDGDVTNVHITDYFVEGTVPIKELCPLKGLTEFDLDGGSLTGTIPTEFSSCYPDLIEIDLSYNKLSGGLPKEIALNENLEQWKVEHNELTGTISSEYGGMAALNWLRLSDNRLTGKVPETFRSTALRLNQLTLDNNGFEGNLYVLSGHYMVNFNAADNPKMCGMVPVGIRFAHSFNFLNTRLGLPCPEEVAGGWTDLSETL</sequence>
<dbReference type="PANTHER" id="PTHR12894:SF27">
    <property type="entry name" value="TRANSFORMING GROWTH FACTOR-BETA RECEPTOR-ASSOCIATED PROTEIN 1"/>
    <property type="match status" value="1"/>
</dbReference>
<feature type="region of interest" description="Disordered" evidence="7">
    <location>
        <begin position="479"/>
        <end position="515"/>
    </location>
</feature>
<keyword evidence="4" id="KW-0433">Leucine-rich repeat</keyword>
<keyword evidence="10" id="KW-1185">Reference proteome</keyword>
<dbReference type="Pfam" id="PF10366">
    <property type="entry name" value="Vps39_1"/>
    <property type="match status" value="1"/>
</dbReference>
<feature type="compositionally biased region" description="Low complexity" evidence="7">
    <location>
        <begin position="556"/>
        <end position="590"/>
    </location>
</feature>
<organism evidence="9 10">
    <name type="scientific">Micractinium conductrix</name>
    <dbReference type="NCBI Taxonomy" id="554055"/>
    <lineage>
        <taxon>Eukaryota</taxon>
        <taxon>Viridiplantae</taxon>
        <taxon>Chlorophyta</taxon>
        <taxon>core chlorophytes</taxon>
        <taxon>Trebouxiophyceae</taxon>
        <taxon>Chlorellales</taxon>
        <taxon>Chlorellaceae</taxon>
        <taxon>Chlorella clade</taxon>
        <taxon>Micractinium</taxon>
    </lineage>
</organism>
<dbReference type="Proteomes" id="UP000239649">
    <property type="component" value="Unassembled WGS sequence"/>
</dbReference>
<dbReference type="FunFam" id="3.80.10.10:FF:000041">
    <property type="entry name" value="LRR receptor-like serine/threonine-protein kinase ERECTA"/>
    <property type="match status" value="1"/>
</dbReference>
<dbReference type="InterPro" id="IPR015943">
    <property type="entry name" value="WD40/YVTN_repeat-like_dom_sf"/>
</dbReference>
<keyword evidence="6" id="KW-0653">Protein transport</keyword>
<dbReference type="PANTHER" id="PTHR12894">
    <property type="entry name" value="CNH DOMAIN CONTAINING"/>
    <property type="match status" value="1"/>
</dbReference>
<evidence type="ECO:0000256" key="1">
    <source>
        <dbReference type="ARBA" id="ARBA00004430"/>
    </source>
</evidence>
<keyword evidence="5" id="KW-0677">Repeat</keyword>
<evidence type="ECO:0000256" key="7">
    <source>
        <dbReference type="SAM" id="MobiDB-lite"/>
    </source>
</evidence>
<evidence type="ECO:0000256" key="5">
    <source>
        <dbReference type="ARBA" id="ARBA00022737"/>
    </source>
</evidence>
<evidence type="ECO:0000313" key="10">
    <source>
        <dbReference type="Proteomes" id="UP000239649"/>
    </source>
</evidence>
<dbReference type="EMBL" id="LHPF02000003">
    <property type="protein sequence ID" value="PSC74941.1"/>
    <property type="molecule type" value="Genomic_DNA"/>
</dbReference>